<dbReference type="Gene3D" id="3.90.1200.10">
    <property type="match status" value="1"/>
</dbReference>
<dbReference type="STRING" id="1631356.VV01_16550"/>
<sequence length="325" mass="35441">MGTPVEMLWEPDDASTVITDRFGFADADDAGAWVTRTLEERWGISVEACERIVMSDHNALAWVRTPAGRLIVKWSIARHRFARLAELARLTAWLGDQGVPVSQPLTTLDDQHQVEAGGVSMHVQRVIDGALLDVTDPSQVHGAGAALARLHSALATYPDPEAIGEHHSPSTELDDEIETWLAAYPAHLPPEAHEVVRRLAASADAVTDLPPRHLVHGDVRSANVLWAGTGVAAFLDLEDAHLGHPIRELTQGAVLLGTRFHDWGPVPREVHAQLRKGYESVRLLSAAEASWWDALVLACSLQMVPPGDDPTGWGEAASQLWRHAR</sequence>
<dbReference type="SUPFAM" id="SSF56112">
    <property type="entry name" value="Protein kinase-like (PK-like)"/>
    <property type="match status" value="1"/>
</dbReference>
<dbReference type="AlphaFoldDB" id="A0A0L6CKY0"/>
<evidence type="ECO:0000256" key="1">
    <source>
        <dbReference type="ARBA" id="ARBA00038240"/>
    </source>
</evidence>
<dbReference type="Proteomes" id="UP000037397">
    <property type="component" value="Unassembled WGS sequence"/>
</dbReference>
<dbReference type="EMBL" id="LAIR01000002">
    <property type="protein sequence ID" value="KNX38389.1"/>
    <property type="molecule type" value="Genomic_DNA"/>
</dbReference>
<evidence type="ECO:0000259" key="2">
    <source>
        <dbReference type="Pfam" id="PF01636"/>
    </source>
</evidence>
<dbReference type="InterPro" id="IPR050249">
    <property type="entry name" value="Pseudomonas-type_ThrB"/>
</dbReference>
<dbReference type="OrthoDB" id="4691774at2"/>
<reference evidence="4" key="1">
    <citation type="submission" date="2015-03" db="EMBL/GenBank/DDBJ databases">
        <title>Luteipulveratus halotolerans sp. nov., a novel actinobacterium (Dermacoccaceae) from Sarawak, Malaysia.</title>
        <authorList>
            <person name="Juboi H."/>
            <person name="Basik A."/>
            <person name="Shamsul S.S."/>
            <person name="Arnold P."/>
            <person name="Schmitt E.K."/>
            <person name="Sanglier J.-J."/>
            <person name="Yeo T."/>
        </authorList>
    </citation>
    <scope>NUCLEOTIDE SEQUENCE [LARGE SCALE GENOMIC DNA]</scope>
    <source>
        <strain evidence="4">C296001</strain>
    </source>
</reference>
<name>A0A0L6CKY0_9MICO</name>
<dbReference type="InterPro" id="IPR011009">
    <property type="entry name" value="Kinase-like_dom_sf"/>
</dbReference>
<protein>
    <recommendedName>
        <fullName evidence="2">Aminoglycoside phosphotransferase domain-containing protein</fullName>
    </recommendedName>
</protein>
<dbReference type="GO" id="GO:0019202">
    <property type="term" value="F:amino acid kinase activity"/>
    <property type="evidence" value="ECO:0007669"/>
    <property type="project" value="TreeGrafter"/>
</dbReference>
<gene>
    <name evidence="3" type="ORF">VV01_16550</name>
</gene>
<evidence type="ECO:0000313" key="3">
    <source>
        <dbReference type="EMBL" id="KNX38389.1"/>
    </source>
</evidence>
<dbReference type="Pfam" id="PF01636">
    <property type="entry name" value="APH"/>
    <property type="match status" value="1"/>
</dbReference>
<evidence type="ECO:0000313" key="4">
    <source>
        <dbReference type="Proteomes" id="UP000037397"/>
    </source>
</evidence>
<proteinExistence type="inferred from homology"/>
<dbReference type="InterPro" id="IPR002575">
    <property type="entry name" value="Aminoglycoside_PTrfase"/>
</dbReference>
<feature type="domain" description="Aminoglycoside phosphotransferase" evidence="2">
    <location>
        <begin position="61"/>
        <end position="283"/>
    </location>
</feature>
<organism evidence="3 4">
    <name type="scientific">Luteipulveratus halotolerans</name>
    <dbReference type="NCBI Taxonomy" id="1631356"/>
    <lineage>
        <taxon>Bacteria</taxon>
        <taxon>Bacillati</taxon>
        <taxon>Actinomycetota</taxon>
        <taxon>Actinomycetes</taxon>
        <taxon>Micrococcales</taxon>
        <taxon>Dermacoccaceae</taxon>
        <taxon>Luteipulveratus</taxon>
    </lineage>
</organism>
<accession>A0A0L6CKY0</accession>
<comment type="similarity">
    <text evidence="1">Belongs to the pseudomonas-type ThrB family.</text>
</comment>
<dbReference type="PANTHER" id="PTHR21064:SF6">
    <property type="entry name" value="AMINOGLYCOSIDE PHOSPHOTRANSFERASE DOMAIN-CONTAINING PROTEIN"/>
    <property type="match status" value="1"/>
</dbReference>
<dbReference type="PANTHER" id="PTHR21064">
    <property type="entry name" value="AMINOGLYCOSIDE PHOSPHOTRANSFERASE DOMAIN-CONTAINING PROTEIN-RELATED"/>
    <property type="match status" value="1"/>
</dbReference>
<comment type="caution">
    <text evidence="3">The sequence shown here is derived from an EMBL/GenBank/DDBJ whole genome shotgun (WGS) entry which is preliminary data.</text>
</comment>
<dbReference type="RefSeq" id="WP_050670843.1">
    <property type="nucleotide sequence ID" value="NZ_LAIR01000002.1"/>
</dbReference>
<keyword evidence="4" id="KW-1185">Reference proteome</keyword>